<organism evidence="2 3">
    <name type="scientific">Ancrocorticia populi</name>
    <dbReference type="NCBI Taxonomy" id="2175228"/>
    <lineage>
        <taxon>Bacteria</taxon>
        <taxon>Bacillati</taxon>
        <taxon>Actinomycetota</taxon>
        <taxon>Actinomycetes</taxon>
        <taxon>Actinomycetales</taxon>
        <taxon>Actinomycetaceae</taxon>
        <taxon>Ancrocorticia</taxon>
    </lineage>
</organism>
<dbReference type="EMBL" id="QETB01000001">
    <property type="protein sequence ID" value="PWF27705.1"/>
    <property type="molecule type" value="Genomic_DNA"/>
</dbReference>
<evidence type="ECO:0000313" key="2">
    <source>
        <dbReference type="EMBL" id="PWF27705.1"/>
    </source>
</evidence>
<dbReference type="OrthoDB" id="9790372at2"/>
<reference evidence="3" key="1">
    <citation type="submission" date="2018-05" db="EMBL/GenBank/DDBJ databases">
        <authorList>
            <person name="Li Y."/>
        </authorList>
    </citation>
    <scope>NUCLEOTIDE SEQUENCE [LARGE SCALE GENOMIC DNA]</scope>
    <source>
        <strain evidence="3">sk1b4</strain>
    </source>
</reference>
<dbReference type="InterPro" id="IPR003772">
    <property type="entry name" value="YceD"/>
</dbReference>
<comment type="caution">
    <text evidence="2">The sequence shown here is derived from an EMBL/GenBank/DDBJ whole genome shotgun (WGS) entry which is preliminary data.</text>
</comment>
<protein>
    <recommendedName>
        <fullName evidence="4">Metal-binding protein</fullName>
    </recommendedName>
</protein>
<dbReference type="PANTHER" id="PTHR34374:SF1">
    <property type="entry name" value="LARGE RIBOSOMAL RNA SUBUNIT ACCUMULATION PROTEIN YCED HOMOLOG 1, CHLOROPLASTIC"/>
    <property type="match status" value="1"/>
</dbReference>
<sequence length="193" mass="21545">MAVTVSVASLPRQEGSSQPWVNDIPAPPEFGLELLKVPEGSPMHIDLLLQSVSEGVLVQGTADVHLVGQCARCLRDIEDAYREQITELVYYPERKAAFLEEGDEEVEESQEIVDDSFDLEAMLRDSIVPNLPFRPLCRPDCPGLCPECGERWDDLPEDHHHDHFDSRFDGLAALQAQMEADQMGADESEQDQA</sequence>
<dbReference type="Pfam" id="PF02620">
    <property type="entry name" value="YceD"/>
    <property type="match status" value="1"/>
</dbReference>
<evidence type="ECO:0000313" key="3">
    <source>
        <dbReference type="Proteomes" id="UP000245283"/>
    </source>
</evidence>
<dbReference type="AlphaFoldDB" id="A0A2V1KBA0"/>
<proteinExistence type="predicted"/>
<dbReference type="RefSeq" id="WP_109093200.1">
    <property type="nucleotide sequence ID" value="NZ_QETB01000001.1"/>
</dbReference>
<dbReference type="PANTHER" id="PTHR34374">
    <property type="entry name" value="LARGE RIBOSOMAL RNA SUBUNIT ACCUMULATION PROTEIN YCED HOMOLOG 1, CHLOROPLASTIC"/>
    <property type="match status" value="1"/>
</dbReference>
<feature type="region of interest" description="Disordered" evidence="1">
    <location>
        <begin position="1"/>
        <end position="22"/>
    </location>
</feature>
<dbReference type="Proteomes" id="UP000245283">
    <property type="component" value="Unassembled WGS sequence"/>
</dbReference>
<keyword evidence="3" id="KW-1185">Reference proteome</keyword>
<accession>A0A2V1KBA0</accession>
<name>A0A2V1KBA0_9ACTO</name>
<gene>
    <name evidence="2" type="ORF">DD236_04860</name>
</gene>
<evidence type="ECO:0000256" key="1">
    <source>
        <dbReference type="SAM" id="MobiDB-lite"/>
    </source>
</evidence>
<evidence type="ECO:0008006" key="4">
    <source>
        <dbReference type="Google" id="ProtNLM"/>
    </source>
</evidence>